<evidence type="ECO:0008006" key="3">
    <source>
        <dbReference type="Google" id="ProtNLM"/>
    </source>
</evidence>
<keyword evidence="2" id="KW-1185">Reference proteome</keyword>
<comment type="caution">
    <text evidence="1">The sequence shown here is derived from an EMBL/GenBank/DDBJ whole genome shotgun (WGS) entry which is preliminary data.</text>
</comment>
<evidence type="ECO:0000313" key="2">
    <source>
        <dbReference type="Proteomes" id="UP000190813"/>
    </source>
</evidence>
<sequence length="570" mass="61868">MNTITTLKRIQALILVLLVLTSFINCSSRENETVTTSKENSVTDGTVLTFNISGIEEPAPPIMLNASLNQAKEKKLNTETNFVTEKMVNTSDFDVLTSAGKQSVITHSSEEIASINQTKATGSVAAVTPLSQGIQYRILIYDATGSQLISNTLATSGTNPNIKIDAGKIYKWYAFSTNENSVPDINSAGIIPGSTLINKDVLYTQGTINAQYGQNFLDVVFKHATTSIDVTVDTRGLFGSITNSSVEVGSGAGFTPIIQTGDLNISTGQFSNLQNTPAVTNLKYSTTAGGRFGATKIASFYTVRTAPIPANTLRVRLNQLDIQMDDTVTNTKTRSFGSNTIPYNNIAVTPAPGDRYTIAARLVESAINVKGMLWARTNLYYTYGSDSYQFHSDNVYNSTLYPTTDYWNWKASAPTGSYDNTDQCQKVYPQGTWRLPTSSEFQNLGKPDTQNSSIGFFFGASVGSAWVATDNSNAYPDTSKNLFIIFNGYRSTSGSISDSASGFALGFVASGSFYFWTSNETSTTTANYFTQNYSKLFWLLGGFGDPQIQSGDKKEGRNIRCIRASSLPNT</sequence>
<protein>
    <recommendedName>
        <fullName evidence="3">Fibrobacter succinogenes major paralogous domain-containing protein</fullName>
    </recommendedName>
</protein>
<dbReference type="EMBL" id="MAHX01000004">
    <property type="protein sequence ID" value="OPC68979.1"/>
    <property type="molecule type" value="Genomic_DNA"/>
</dbReference>
<dbReference type="AlphaFoldDB" id="A0A1T3MWU1"/>
<dbReference type="RefSeq" id="WP_078770594.1">
    <property type="nucleotide sequence ID" value="NZ_CBCSBR010000038.1"/>
</dbReference>
<accession>A0A1T3MWU1</accession>
<dbReference type="Proteomes" id="UP000190813">
    <property type="component" value="Unassembled WGS sequence"/>
</dbReference>
<name>A0A1T3MWU1_9FLAO</name>
<proteinExistence type="predicted"/>
<reference evidence="1 2" key="1">
    <citation type="submission" date="2016-06" db="EMBL/GenBank/DDBJ databases">
        <title>Revisiting the taxonomy of the Elizabethkingia Genus based on Whole-Genome Sequencing, Optical Mapping, and MALDI-TOF.</title>
        <authorList>
            <person name="Nicholson A.C."/>
        </authorList>
    </citation>
    <scope>NUCLEOTIDE SEQUENCE [LARGE SCALE GENOMIC DNA]</scope>
    <source>
        <strain evidence="1 2">G4070</strain>
    </source>
</reference>
<evidence type="ECO:0000313" key="1">
    <source>
        <dbReference type="EMBL" id="OPC68979.1"/>
    </source>
</evidence>
<gene>
    <name evidence="1" type="ORF">BAZ10_00080</name>
</gene>
<organism evidence="1 2">
    <name type="scientific">Elizabethkingia occulta</name>
    <dbReference type="NCBI Taxonomy" id="1867263"/>
    <lineage>
        <taxon>Bacteria</taxon>
        <taxon>Pseudomonadati</taxon>
        <taxon>Bacteroidota</taxon>
        <taxon>Flavobacteriia</taxon>
        <taxon>Flavobacteriales</taxon>
        <taxon>Weeksellaceae</taxon>
        <taxon>Elizabethkingia</taxon>
    </lineage>
</organism>